<feature type="domain" description="Antitoxin SocA-like Panacea" evidence="1">
    <location>
        <begin position="28"/>
        <end position="125"/>
    </location>
</feature>
<evidence type="ECO:0000259" key="1">
    <source>
        <dbReference type="Pfam" id="PF13274"/>
    </source>
</evidence>
<reference evidence="3" key="1">
    <citation type="journal article" date="2019" name="Int. J. Syst. Evol. Microbiol.">
        <title>The Global Catalogue of Microorganisms (GCM) 10K type strain sequencing project: providing services to taxonomists for standard genome sequencing and annotation.</title>
        <authorList>
            <consortium name="The Broad Institute Genomics Platform"/>
            <consortium name="The Broad Institute Genome Sequencing Center for Infectious Disease"/>
            <person name="Wu L."/>
            <person name="Ma J."/>
        </authorList>
    </citation>
    <scope>NUCLEOTIDE SEQUENCE [LARGE SCALE GENOMIC DNA]</scope>
    <source>
        <strain evidence="3">CGMCC 1.12286</strain>
    </source>
</reference>
<dbReference type="Proteomes" id="UP001597079">
    <property type="component" value="Unassembled WGS sequence"/>
</dbReference>
<keyword evidence="3" id="KW-1185">Reference proteome</keyword>
<gene>
    <name evidence="2" type="ORF">ACFSB2_11870</name>
</gene>
<comment type="caution">
    <text evidence="2">The sequence shown here is derived from an EMBL/GenBank/DDBJ whole genome shotgun (WGS) entry which is preliminary data.</text>
</comment>
<sequence>MALVTDVANYFREQLYASEGSSLTHLKLQKLTYYAQAWSLVLLGRPLFNGEFEAWAHGPVNRHLYAQYRDYGWQNIKPIKPEEQFISSEDIFDEDEMNVLSQVWEIYGDYDAKYLERLTHQEFPWIEARDGLPDGAYCDTIIDQSTMKQFYTGLLEDAQ</sequence>
<dbReference type="RefSeq" id="WP_377943264.1">
    <property type="nucleotide sequence ID" value="NZ_JBHUCX010000028.1"/>
</dbReference>
<accession>A0ABW4JGE5</accession>
<dbReference type="InterPro" id="IPR025272">
    <property type="entry name" value="SocA_Panacea"/>
</dbReference>
<proteinExistence type="predicted"/>
<name>A0ABW4JGE5_9BACL</name>
<evidence type="ECO:0000313" key="2">
    <source>
        <dbReference type="EMBL" id="MFD1675391.1"/>
    </source>
</evidence>
<organism evidence="2 3">
    <name type="scientific">Alicyclobacillus fodiniaquatilis</name>
    <dbReference type="NCBI Taxonomy" id="1661150"/>
    <lineage>
        <taxon>Bacteria</taxon>
        <taxon>Bacillati</taxon>
        <taxon>Bacillota</taxon>
        <taxon>Bacilli</taxon>
        <taxon>Bacillales</taxon>
        <taxon>Alicyclobacillaceae</taxon>
        <taxon>Alicyclobacillus</taxon>
    </lineage>
</organism>
<dbReference type="Pfam" id="PF13274">
    <property type="entry name" value="SocA_Panacea"/>
    <property type="match status" value="1"/>
</dbReference>
<evidence type="ECO:0000313" key="3">
    <source>
        <dbReference type="Proteomes" id="UP001597079"/>
    </source>
</evidence>
<dbReference type="EMBL" id="JBHUCX010000028">
    <property type="protein sequence ID" value="MFD1675391.1"/>
    <property type="molecule type" value="Genomic_DNA"/>
</dbReference>
<protein>
    <submittedName>
        <fullName evidence="2">Panacea domain-containing protein</fullName>
    </submittedName>
</protein>